<evidence type="ECO:0000313" key="8">
    <source>
        <dbReference type="Proteomes" id="UP000274756"/>
    </source>
</evidence>
<evidence type="ECO:0000313" key="9">
    <source>
        <dbReference type="WBParaSite" id="DME_0000470201-mRNA-1"/>
    </source>
</evidence>
<comment type="subunit">
    <text evidence="1">Interacts with PEX19.</text>
</comment>
<evidence type="ECO:0000256" key="5">
    <source>
        <dbReference type="ARBA" id="ARBA00029630"/>
    </source>
</evidence>
<reference evidence="9" key="1">
    <citation type="submission" date="2016-04" db="UniProtKB">
        <authorList>
            <consortium name="WormBaseParasite"/>
        </authorList>
    </citation>
    <scope>IDENTIFICATION</scope>
</reference>
<evidence type="ECO:0000256" key="2">
    <source>
        <dbReference type="ARBA" id="ARBA00014294"/>
    </source>
</evidence>
<dbReference type="Proteomes" id="UP000038040">
    <property type="component" value="Unplaced"/>
</dbReference>
<keyword evidence="8" id="KW-1185">Reference proteome</keyword>
<sequence length="328" mass="37101">MYIVNASKILRMSTIWEFLKRHRGKLLMGAVVAGGAFAVGQILSKSFNTYGMQIMEPSSIRAKRQYIYDSHQRACDASVFDLISYIEKKIESRFDVNKLARMLKDDSNEFSFNERIDIWQKIKVETFARIIAASYSLSLLTVAIKSQMSILAAQSCSKLCAKNKAVPFISGCMEYLGLNESSSSITCGEIDANSQQIFIHCIQYFTNHGIDQLMDYVESICEKELSKIDLKKEFDPVGLSDLLLLIKQRIQSIDCRQFSYLIVPKFADQNAFALPNSRQLGALLGRLVEMMESSKCREVTSSFVDIFHSSAISVNYLVNFLFCLMTTS</sequence>
<evidence type="ECO:0000313" key="7">
    <source>
        <dbReference type="Proteomes" id="UP000038040"/>
    </source>
</evidence>
<accession>A0A0N4UBU8</accession>
<gene>
    <name evidence="6" type="ORF">DME_LOCUS8585</name>
</gene>
<dbReference type="PANTHER" id="PTHR28080">
    <property type="entry name" value="PEROXISOMAL BIOGENESIS FACTOR 3"/>
    <property type="match status" value="1"/>
</dbReference>
<reference evidence="6 8" key="2">
    <citation type="submission" date="2018-11" db="EMBL/GenBank/DDBJ databases">
        <authorList>
            <consortium name="Pathogen Informatics"/>
        </authorList>
    </citation>
    <scope>NUCLEOTIDE SEQUENCE [LARGE SCALE GENOMIC DNA]</scope>
</reference>
<dbReference type="STRING" id="318479.A0A0N4UBU8"/>
<keyword evidence="3" id="KW-0962">Peroxisome biogenesis</keyword>
<name>A0A0N4UBU8_DRAME</name>
<evidence type="ECO:0000256" key="4">
    <source>
        <dbReference type="ARBA" id="ARBA00025338"/>
    </source>
</evidence>
<dbReference type="PANTHER" id="PTHR28080:SF1">
    <property type="entry name" value="PEROXISOMAL BIOGENESIS FACTOR 3"/>
    <property type="match status" value="1"/>
</dbReference>
<proteinExistence type="predicted"/>
<protein>
    <recommendedName>
        <fullName evidence="2">Peroxisomal biogenesis factor 3</fullName>
    </recommendedName>
    <alternativeName>
        <fullName evidence="5">Peroxisomal assembly protein PEX3</fullName>
    </alternativeName>
</protein>
<dbReference type="AlphaFoldDB" id="A0A0N4UBU8"/>
<evidence type="ECO:0000256" key="1">
    <source>
        <dbReference type="ARBA" id="ARBA00011494"/>
    </source>
</evidence>
<dbReference type="GO" id="GO:0005778">
    <property type="term" value="C:peroxisomal membrane"/>
    <property type="evidence" value="ECO:0007669"/>
    <property type="project" value="InterPro"/>
</dbReference>
<dbReference type="WBParaSite" id="DME_0000470201-mRNA-1">
    <property type="protein sequence ID" value="DME_0000470201-mRNA-1"/>
    <property type="gene ID" value="DME_0000470201"/>
</dbReference>
<evidence type="ECO:0000256" key="3">
    <source>
        <dbReference type="ARBA" id="ARBA00022593"/>
    </source>
</evidence>
<organism evidence="7 9">
    <name type="scientific">Dracunculus medinensis</name>
    <name type="common">Guinea worm</name>
    <dbReference type="NCBI Taxonomy" id="318479"/>
    <lineage>
        <taxon>Eukaryota</taxon>
        <taxon>Metazoa</taxon>
        <taxon>Ecdysozoa</taxon>
        <taxon>Nematoda</taxon>
        <taxon>Chromadorea</taxon>
        <taxon>Rhabditida</taxon>
        <taxon>Spirurina</taxon>
        <taxon>Dracunculoidea</taxon>
        <taxon>Dracunculidae</taxon>
        <taxon>Dracunculus</taxon>
    </lineage>
</organism>
<dbReference type="GO" id="GO:0030674">
    <property type="term" value="F:protein-macromolecule adaptor activity"/>
    <property type="evidence" value="ECO:0007669"/>
    <property type="project" value="TreeGrafter"/>
</dbReference>
<dbReference type="OrthoDB" id="45930at2759"/>
<dbReference type="EMBL" id="UYYG01001170">
    <property type="protein sequence ID" value="VDN58612.1"/>
    <property type="molecule type" value="Genomic_DNA"/>
</dbReference>
<dbReference type="InterPro" id="IPR006966">
    <property type="entry name" value="Peroxin-3"/>
</dbReference>
<evidence type="ECO:0000313" key="6">
    <source>
        <dbReference type="EMBL" id="VDN58612.1"/>
    </source>
</evidence>
<comment type="function">
    <text evidence="4">Involved in peroxisome biosynthesis and integrity. Assembles membrane vesicles before the matrix proteins are translocated. As a docking factor for PEX19, is necessary for the import of peroxisomal membrane proteins in the peroxisomes.</text>
</comment>
<dbReference type="Pfam" id="PF04882">
    <property type="entry name" value="Peroxin-3"/>
    <property type="match status" value="1"/>
</dbReference>
<dbReference type="GO" id="GO:0045046">
    <property type="term" value="P:protein import into peroxisome membrane"/>
    <property type="evidence" value="ECO:0007669"/>
    <property type="project" value="TreeGrafter"/>
</dbReference>
<dbReference type="Proteomes" id="UP000274756">
    <property type="component" value="Unassembled WGS sequence"/>
</dbReference>